<dbReference type="RefSeq" id="WP_045087018.1">
    <property type="nucleotide sequence ID" value="NZ_LN824141.1"/>
</dbReference>
<dbReference type="Gene3D" id="3.90.1150.10">
    <property type="entry name" value="Aspartate Aminotransferase, domain 1"/>
    <property type="match status" value="1"/>
</dbReference>
<dbReference type="CDD" id="cd00616">
    <property type="entry name" value="AHBA_syn"/>
    <property type="match status" value="1"/>
</dbReference>
<dbReference type="PANTHER" id="PTHR30244">
    <property type="entry name" value="TRANSAMINASE"/>
    <property type="match status" value="1"/>
</dbReference>
<dbReference type="InterPro" id="IPR000653">
    <property type="entry name" value="DegT/StrS_aminotransferase"/>
</dbReference>
<evidence type="ECO:0000313" key="5">
    <source>
        <dbReference type="Proteomes" id="UP000032809"/>
    </source>
</evidence>
<dbReference type="InterPro" id="IPR015422">
    <property type="entry name" value="PyrdxlP-dep_Trfase_small"/>
</dbReference>
<comment type="similarity">
    <text evidence="3">Belongs to the DegT/DnrJ/EryC1 family.</text>
</comment>
<dbReference type="HOGENOM" id="CLU_033332_0_3_0"/>
<dbReference type="GO" id="GO:0030170">
    <property type="term" value="F:pyridoxal phosphate binding"/>
    <property type="evidence" value="ECO:0007669"/>
    <property type="project" value="TreeGrafter"/>
</dbReference>
<dbReference type="InterPro" id="IPR015424">
    <property type="entry name" value="PyrdxlP-dep_Trfase"/>
</dbReference>
<dbReference type="AlphaFoldDB" id="A0A0C7P038"/>
<dbReference type="Pfam" id="PF01041">
    <property type="entry name" value="DegT_DnrJ_EryC1"/>
    <property type="match status" value="2"/>
</dbReference>
<protein>
    <submittedName>
        <fullName evidence="4">3-amino-5-hydroxybenzoic acid synthase family</fullName>
    </submittedName>
</protein>
<dbReference type="STRING" id="1006576.DTL3_0050"/>
<accession>A0A0C7P038</accession>
<dbReference type="PIRSF" id="PIRSF000390">
    <property type="entry name" value="PLP_StrS"/>
    <property type="match status" value="1"/>
</dbReference>
<organism evidence="4 5">
    <name type="scientific">Defluviitoga tunisiensis</name>
    <dbReference type="NCBI Taxonomy" id="1006576"/>
    <lineage>
        <taxon>Bacteria</taxon>
        <taxon>Thermotogati</taxon>
        <taxon>Thermotogota</taxon>
        <taxon>Thermotogae</taxon>
        <taxon>Petrotogales</taxon>
        <taxon>Petrotogaceae</taxon>
        <taxon>Defluviitoga</taxon>
    </lineage>
</organism>
<proteinExistence type="inferred from homology"/>
<dbReference type="Gene3D" id="3.40.640.10">
    <property type="entry name" value="Type I PLP-dependent aspartate aminotransferase-like (Major domain)"/>
    <property type="match status" value="1"/>
</dbReference>
<evidence type="ECO:0000256" key="1">
    <source>
        <dbReference type="PIRSR" id="PIRSR000390-1"/>
    </source>
</evidence>
<gene>
    <name evidence="4" type="ORF">DTL3_0050</name>
</gene>
<dbReference type="GO" id="GO:0000271">
    <property type="term" value="P:polysaccharide biosynthetic process"/>
    <property type="evidence" value="ECO:0007669"/>
    <property type="project" value="TreeGrafter"/>
</dbReference>
<keyword evidence="5" id="KW-1185">Reference proteome</keyword>
<dbReference type="PATRIC" id="fig|1006576.9.peg.47"/>
<dbReference type="KEGG" id="dtn:DTL3_0050"/>
<feature type="modified residue" description="N6-(pyridoxal phosphate)lysine" evidence="2">
    <location>
        <position position="184"/>
    </location>
</feature>
<reference evidence="5" key="1">
    <citation type="submission" date="2014-11" db="EMBL/GenBank/DDBJ databases">
        <authorList>
            <person name="Wibberg D."/>
        </authorList>
    </citation>
    <scope>NUCLEOTIDE SEQUENCE [LARGE SCALE GENOMIC DNA]</scope>
    <source>
        <strain evidence="5">L3</strain>
    </source>
</reference>
<dbReference type="Proteomes" id="UP000032809">
    <property type="component" value="Chromosome I"/>
</dbReference>
<dbReference type="OrthoDB" id="9810913at2"/>
<evidence type="ECO:0000256" key="3">
    <source>
        <dbReference type="RuleBase" id="RU004508"/>
    </source>
</evidence>
<dbReference type="SUPFAM" id="SSF53383">
    <property type="entry name" value="PLP-dependent transferases"/>
    <property type="match status" value="1"/>
</dbReference>
<evidence type="ECO:0000256" key="2">
    <source>
        <dbReference type="PIRSR" id="PIRSR000390-2"/>
    </source>
</evidence>
<dbReference type="EMBL" id="LN824141">
    <property type="protein sequence ID" value="CEP77384.1"/>
    <property type="molecule type" value="Genomic_DNA"/>
</dbReference>
<keyword evidence="2 3" id="KW-0663">Pyridoxal phosphate</keyword>
<dbReference type="GO" id="GO:0008483">
    <property type="term" value="F:transaminase activity"/>
    <property type="evidence" value="ECO:0007669"/>
    <property type="project" value="TreeGrafter"/>
</dbReference>
<dbReference type="PANTHER" id="PTHR30244:SF39">
    <property type="entry name" value="BLR3650 PROTEIN"/>
    <property type="match status" value="1"/>
</dbReference>
<name>A0A0C7P038_DEFTU</name>
<dbReference type="InterPro" id="IPR015421">
    <property type="entry name" value="PyrdxlP-dep_Trfase_major"/>
</dbReference>
<evidence type="ECO:0000313" key="4">
    <source>
        <dbReference type="EMBL" id="CEP77384.1"/>
    </source>
</evidence>
<feature type="active site" description="Proton acceptor" evidence="1">
    <location>
        <position position="184"/>
    </location>
</feature>
<sequence>MFVPLSGTDITDLEINCVLDVLNSGRLALGPYLDKFETIVKDYVNSTYSVAVNSGTSALHLILRSLGFKSGDKMIVTPFTFISSANVSLFENGKPVFIDIDHKTYNMSTANLKHFVEVEYQGDVSYFMGVDIFGIPLEWDNIYEILPNEIKIIEDSCEALGGEYKNQKLGTFGDAGAFAFYPNKQITTGEGGIIVTDHEEIYDLCKSMSNQGRGKNGEWLISERLGYNYRMDEMSAALGYAQMKRINEISKKRKQKADNYFELFKNDGRVVLPYIPQEVTQESWFVFVLRLNLEWLSQFLNIPKWVQDFDIPIRIEGEKNQKEWHNLIKQLRAILNNLLKKLNNKGVQSKNYFYPLHLQPFYKKLFGYDEGDFPITELVSSLTVAIPFFSNITFEQQTYVHKIISDSLEEIKDEASI</sequence>